<protein>
    <submittedName>
        <fullName evidence="2">Endonuclease domain-containing protein</fullName>
    </submittedName>
</protein>
<dbReference type="CDD" id="cd01038">
    <property type="entry name" value="Endonuclease_DUF559"/>
    <property type="match status" value="1"/>
</dbReference>
<evidence type="ECO:0000313" key="2">
    <source>
        <dbReference type="EMBL" id="MFC7418567.1"/>
    </source>
</evidence>
<evidence type="ECO:0000259" key="1">
    <source>
        <dbReference type="Pfam" id="PF04480"/>
    </source>
</evidence>
<keyword evidence="2" id="KW-0255">Endonuclease</keyword>
<dbReference type="InterPro" id="IPR007569">
    <property type="entry name" value="DUF559"/>
</dbReference>
<dbReference type="Proteomes" id="UP001596473">
    <property type="component" value="Unassembled WGS sequence"/>
</dbReference>
<comment type="caution">
    <text evidence="2">The sequence shown here is derived from an EMBL/GenBank/DDBJ whole genome shotgun (WGS) entry which is preliminary data.</text>
</comment>
<dbReference type="Gene3D" id="3.40.960.10">
    <property type="entry name" value="VSR Endonuclease"/>
    <property type="match status" value="1"/>
</dbReference>
<keyword evidence="2" id="KW-0378">Hydrolase</keyword>
<sequence>MQPYKSGLKPFSQDLRKQMTNAEQLLWSRLRRKQVLGVQFYRQKPLASFIVDFYCAAASLVIELDGSQHFEAVHQVNDKKRDQGLAAMGLLVLRFDNRQVLQEFDEVMQVIFDVVERQIPPGPPFSKEGKTGP</sequence>
<dbReference type="SUPFAM" id="SSF52980">
    <property type="entry name" value="Restriction endonuclease-like"/>
    <property type="match status" value="1"/>
</dbReference>
<feature type="domain" description="DUF559" evidence="1">
    <location>
        <begin position="9"/>
        <end position="115"/>
    </location>
</feature>
<dbReference type="PANTHER" id="PTHR38590:SF1">
    <property type="entry name" value="BLL0828 PROTEIN"/>
    <property type="match status" value="1"/>
</dbReference>
<gene>
    <name evidence="2" type="ORF">ACFQNF_01580</name>
</gene>
<keyword evidence="2" id="KW-0540">Nuclease</keyword>
<accession>A0ABW2QXG5</accession>
<keyword evidence="3" id="KW-1185">Reference proteome</keyword>
<dbReference type="GO" id="GO:0004519">
    <property type="term" value="F:endonuclease activity"/>
    <property type="evidence" value="ECO:0007669"/>
    <property type="project" value="UniProtKB-KW"/>
</dbReference>
<dbReference type="PANTHER" id="PTHR38590">
    <property type="entry name" value="BLL0828 PROTEIN"/>
    <property type="match status" value="1"/>
</dbReference>
<name>A0ABW2QXG5_9NEIS</name>
<dbReference type="InterPro" id="IPR011335">
    <property type="entry name" value="Restrct_endonuc-II-like"/>
</dbReference>
<organism evidence="2 3">
    <name type="scientific">Iodobacter arcticus</name>
    <dbReference type="NCBI Taxonomy" id="590593"/>
    <lineage>
        <taxon>Bacteria</taxon>
        <taxon>Pseudomonadati</taxon>
        <taxon>Pseudomonadota</taxon>
        <taxon>Betaproteobacteria</taxon>
        <taxon>Neisseriales</taxon>
        <taxon>Chitinibacteraceae</taxon>
        <taxon>Iodobacter</taxon>
    </lineage>
</organism>
<dbReference type="Pfam" id="PF04480">
    <property type="entry name" value="DUF559"/>
    <property type="match status" value="1"/>
</dbReference>
<reference evidence="3" key="1">
    <citation type="journal article" date="2019" name="Int. J. Syst. Evol. Microbiol.">
        <title>The Global Catalogue of Microorganisms (GCM) 10K type strain sequencing project: providing services to taxonomists for standard genome sequencing and annotation.</title>
        <authorList>
            <consortium name="The Broad Institute Genomics Platform"/>
            <consortium name="The Broad Institute Genome Sequencing Center for Infectious Disease"/>
            <person name="Wu L."/>
            <person name="Ma J."/>
        </authorList>
    </citation>
    <scope>NUCLEOTIDE SEQUENCE [LARGE SCALE GENOMIC DNA]</scope>
    <source>
        <strain evidence="3">CCUG 62945</strain>
    </source>
</reference>
<dbReference type="RefSeq" id="WP_380185635.1">
    <property type="nucleotide sequence ID" value="NZ_JBHTBQ010000003.1"/>
</dbReference>
<evidence type="ECO:0000313" key="3">
    <source>
        <dbReference type="Proteomes" id="UP001596473"/>
    </source>
</evidence>
<dbReference type="InterPro" id="IPR047216">
    <property type="entry name" value="Endonuclease_DUF559_bact"/>
</dbReference>
<proteinExistence type="predicted"/>
<dbReference type="EMBL" id="JBHTBQ010000003">
    <property type="protein sequence ID" value="MFC7418567.1"/>
    <property type="molecule type" value="Genomic_DNA"/>
</dbReference>